<proteinExistence type="predicted"/>
<comment type="caution">
    <text evidence="1">The sequence shown here is derived from an EMBL/GenBank/DDBJ whole genome shotgun (WGS) entry which is preliminary data.</text>
</comment>
<dbReference type="RefSeq" id="WP_051057562.1">
    <property type="nucleotide sequence ID" value="NZ_JAVLSM010000016.1"/>
</dbReference>
<organism evidence="1">
    <name type="scientific">Herbaspirillum huttiense subsp. nephrolepidis</name>
    <dbReference type="NCBI Taxonomy" id="3075126"/>
    <lineage>
        <taxon>Bacteria</taxon>
        <taxon>Pseudomonadati</taxon>
        <taxon>Pseudomonadota</taxon>
        <taxon>Betaproteobacteria</taxon>
        <taxon>Burkholderiales</taxon>
        <taxon>Oxalobacteraceae</taxon>
        <taxon>Herbaspirillum</taxon>
    </lineage>
</organism>
<dbReference type="AlphaFoldDB" id="A0AAE4GE73"/>
<accession>A0AAE4GE73</accession>
<name>A0AAE4GE73_9BURK</name>
<sequence length="117" mass="12939">MPAPLTARTTTQVLPLAAGQHLQLWLPAGSQLLCQAPQVRVTESAQWQADRLVSRQTRLSDGERMVLAHEGWIGVLATHEGELLCLRPIAQAWYAPLVAWLRTLRSGRTAPEWGPGR</sequence>
<dbReference type="EMBL" id="JAVRAA010000022">
    <property type="protein sequence ID" value="MDT0340432.1"/>
    <property type="molecule type" value="Genomic_DNA"/>
</dbReference>
<gene>
    <name evidence="1" type="ORF">RJN63_26615</name>
</gene>
<evidence type="ECO:0000313" key="1">
    <source>
        <dbReference type="EMBL" id="MDT0340432.1"/>
    </source>
</evidence>
<protein>
    <recommendedName>
        <fullName evidence="2">DUF2917 domain-containing protein</fullName>
    </recommendedName>
</protein>
<evidence type="ECO:0008006" key="2">
    <source>
        <dbReference type="Google" id="ProtNLM"/>
    </source>
</evidence>
<reference evidence="1" key="1">
    <citation type="submission" date="2023-02" db="EMBL/GenBank/DDBJ databases">
        <title>Description of Herbaspirillum huttiense subsp. nephrolepsisexaltata and Herbaspirillum huttiense subsp. lycopersicon.</title>
        <authorList>
            <person name="Poudel M."/>
            <person name="Sharma A."/>
            <person name="Goss E."/>
            <person name="Tapia J.H."/>
            <person name="Harmon C.M."/>
            <person name="Jones J.B."/>
        </authorList>
    </citation>
    <scope>NUCLEOTIDE SEQUENCE</scope>
    <source>
        <strain evidence="1">NC40101</strain>
    </source>
</reference>